<dbReference type="SUPFAM" id="SSF56219">
    <property type="entry name" value="DNase I-like"/>
    <property type="match status" value="1"/>
</dbReference>
<evidence type="ECO:0000313" key="3">
    <source>
        <dbReference type="Proteomes" id="UP000176633"/>
    </source>
</evidence>
<evidence type="ECO:0000259" key="1">
    <source>
        <dbReference type="Pfam" id="PF03372"/>
    </source>
</evidence>
<feature type="domain" description="Endonuclease/exonuclease/phosphatase" evidence="1">
    <location>
        <begin position="5"/>
        <end position="235"/>
    </location>
</feature>
<comment type="caution">
    <text evidence="2">The sequence shown here is derived from an EMBL/GenBank/DDBJ whole genome shotgun (WGS) entry which is preliminary data.</text>
</comment>
<reference evidence="2 3" key="1">
    <citation type="journal article" date="2016" name="Nat. Commun.">
        <title>Thousands of microbial genomes shed light on interconnected biogeochemical processes in an aquifer system.</title>
        <authorList>
            <person name="Anantharaman K."/>
            <person name="Brown C.T."/>
            <person name="Hug L.A."/>
            <person name="Sharon I."/>
            <person name="Castelle C.J."/>
            <person name="Probst A.J."/>
            <person name="Thomas B.C."/>
            <person name="Singh A."/>
            <person name="Wilkins M.J."/>
            <person name="Karaoz U."/>
            <person name="Brodie E.L."/>
            <person name="Williams K.H."/>
            <person name="Hubbard S.S."/>
            <person name="Banfield J.F."/>
        </authorList>
    </citation>
    <scope>NUCLEOTIDE SEQUENCE [LARGE SCALE GENOMIC DNA]</scope>
</reference>
<organism evidence="2 3">
    <name type="scientific">Candidatus Jorgensenbacteria bacterium RIFCSPLOWO2_12_FULL_42_11</name>
    <dbReference type="NCBI Taxonomy" id="1798473"/>
    <lineage>
        <taxon>Bacteria</taxon>
        <taxon>Candidatus Joergenseniibacteriota</taxon>
    </lineage>
</organism>
<dbReference type="AlphaFoldDB" id="A0A1F6C2Y7"/>
<accession>A0A1F6C2Y7</accession>
<proteinExistence type="predicted"/>
<dbReference type="GO" id="GO:0003824">
    <property type="term" value="F:catalytic activity"/>
    <property type="evidence" value="ECO:0007669"/>
    <property type="project" value="InterPro"/>
</dbReference>
<gene>
    <name evidence="2" type="ORF">A3G50_01745</name>
</gene>
<evidence type="ECO:0000313" key="2">
    <source>
        <dbReference type="EMBL" id="OGG43167.1"/>
    </source>
</evidence>
<dbReference type="Proteomes" id="UP000176633">
    <property type="component" value="Unassembled WGS sequence"/>
</dbReference>
<dbReference type="Gene3D" id="3.60.10.10">
    <property type="entry name" value="Endonuclease/exonuclease/phosphatase"/>
    <property type="match status" value="1"/>
</dbReference>
<dbReference type="Pfam" id="PF03372">
    <property type="entry name" value="Exo_endo_phos"/>
    <property type="match status" value="1"/>
</dbReference>
<dbReference type="InterPro" id="IPR005135">
    <property type="entry name" value="Endo/exonuclease/phosphatase"/>
</dbReference>
<name>A0A1F6C2Y7_9BACT</name>
<sequence>MKLISLNIWKGKLQEQLFRFLKREADSTDIFCFQEVINVIGTSSEMPDLFSDIAKLLPGFQGFFEVAQDENNGIAEGLAMFIKRTEKIDEEGDFFAYRTRNAMTDNDGRTLGKNLQFVQFPKSGKEYTIINFHGLWTGEGRDDTEERISQSQKLKEFLNVISGAKIICGDFNLSLNTKSMAIIDENMKNLIREYGITSTRNRFFPYPDKFADYIIISKDVEVNDFRVLQDEVSDHLALLLDFD</sequence>
<dbReference type="InterPro" id="IPR036691">
    <property type="entry name" value="Endo/exonu/phosph_ase_sf"/>
</dbReference>
<dbReference type="STRING" id="1798473.A3G50_01745"/>
<protein>
    <recommendedName>
        <fullName evidence="1">Endonuclease/exonuclease/phosphatase domain-containing protein</fullName>
    </recommendedName>
</protein>
<dbReference type="EMBL" id="MFKM01000022">
    <property type="protein sequence ID" value="OGG43167.1"/>
    <property type="molecule type" value="Genomic_DNA"/>
</dbReference>